<protein>
    <submittedName>
        <fullName evidence="2">Uncharacterized protein</fullName>
    </submittedName>
</protein>
<dbReference type="Proteomes" id="UP000011659">
    <property type="component" value="Unassembled WGS sequence"/>
</dbReference>
<accession>M0JS75</accession>
<dbReference type="EMBL" id="CP073367">
    <property type="protein sequence ID" value="QUJ73868.1"/>
    <property type="molecule type" value="Genomic_DNA"/>
</dbReference>
<reference evidence="2 4" key="1">
    <citation type="journal article" date="2014" name="PLoS Genet.">
        <title>Phylogenetically driven sequencing of extremely halophilic archaea reveals strategies for static and dynamic osmo-response.</title>
        <authorList>
            <person name="Becker E.A."/>
            <person name="Seitzer P.M."/>
            <person name="Tritt A."/>
            <person name="Larsen D."/>
            <person name="Krusor M."/>
            <person name="Yao A.I."/>
            <person name="Wu D."/>
            <person name="Madern D."/>
            <person name="Eisen J.A."/>
            <person name="Darling A.E."/>
            <person name="Facciotti M.T."/>
        </authorList>
    </citation>
    <scope>NUCLEOTIDE SEQUENCE [LARGE SCALE GENOMIC DNA]</scope>
    <source>
        <strain evidence="2 4">ATCC 33800</strain>
    </source>
</reference>
<evidence type="ECO:0000313" key="5">
    <source>
        <dbReference type="Proteomes" id="UP000682967"/>
    </source>
</evidence>
<dbReference type="RefSeq" id="WP_004965337.1">
    <property type="nucleotide sequence ID" value="NZ_CP073367.1"/>
</dbReference>
<evidence type="ECO:0000313" key="3">
    <source>
        <dbReference type="EMBL" id="QUJ73868.1"/>
    </source>
</evidence>
<evidence type="ECO:0000256" key="1">
    <source>
        <dbReference type="SAM" id="MobiDB-lite"/>
    </source>
</evidence>
<dbReference type="KEGG" id="hsin:KDQ40_16285"/>
<geneLocation type="plasmid" evidence="3 5">
    <name>pHsi117</name>
</geneLocation>
<dbReference type="AlphaFoldDB" id="M0JS75"/>
<name>M0JS75_9EURY</name>
<proteinExistence type="predicted"/>
<reference evidence="3" key="2">
    <citation type="submission" date="2021-04" db="EMBL/GenBank/DDBJ databases">
        <title>Complete Genome sequence and Methylome Analysis of the Haloarchaeon Haloarcula sinaiiensis.</title>
        <authorList>
            <person name="Fomenkov A."/>
            <person name="DasSarma P."/>
            <person name="DasSarma S."/>
            <person name="Roberts R.J."/>
        </authorList>
    </citation>
    <scope>NUCLEOTIDE SEQUENCE</scope>
    <source>
        <strain evidence="3">ATCC 33800</strain>
        <plasmid evidence="3">pHsi117</plasmid>
    </source>
</reference>
<dbReference type="GeneID" id="64824547"/>
<evidence type="ECO:0000313" key="2">
    <source>
        <dbReference type="EMBL" id="EMA11243.1"/>
    </source>
</evidence>
<dbReference type="EMBL" id="AOLR01000029">
    <property type="protein sequence ID" value="EMA11243.1"/>
    <property type="molecule type" value="Genomic_DNA"/>
</dbReference>
<organism evidence="2 4">
    <name type="scientific">Haloarcula marismortui ATCC 33800</name>
    <dbReference type="NCBI Taxonomy" id="662476"/>
    <lineage>
        <taxon>Archaea</taxon>
        <taxon>Methanobacteriati</taxon>
        <taxon>Methanobacteriota</taxon>
        <taxon>Stenosarchaea group</taxon>
        <taxon>Halobacteria</taxon>
        <taxon>Halobacteriales</taxon>
        <taxon>Haloarculaceae</taxon>
        <taxon>Haloarcula</taxon>
    </lineage>
</organism>
<keyword evidence="3" id="KW-0614">Plasmid</keyword>
<sequence length="92" mass="9541">MVDTAQFNSENPNDDGNESTATDQALADELGMNIGQDGTNFGELQSLISDLRWVALNCIRASEQNRGESAASTPASVASTTLAGIGSSHIAL</sequence>
<keyword evidence="4" id="KW-1185">Reference proteome</keyword>
<gene>
    <name evidence="2" type="ORF">C436_16205</name>
    <name evidence="3" type="ORF">KDQ40_16285</name>
</gene>
<feature type="compositionally biased region" description="Polar residues" evidence="1">
    <location>
        <begin position="1"/>
        <end position="11"/>
    </location>
</feature>
<dbReference type="Proteomes" id="UP000682967">
    <property type="component" value="Plasmid pHsi117"/>
</dbReference>
<feature type="region of interest" description="Disordered" evidence="1">
    <location>
        <begin position="1"/>
        <end position="30"/>
    </location>
</feature>
<evidence type="ECO:0000313" key="4">
    <source>
        <dbReference type="Proteomes" id="UP000011659"/>
    </source>
</evidence>